<feature type="transmembrane region" description="Helical" evidence="7">
    <location>
        <begin position="551"/>
        <end position="570"/>
    </location>
</feature>
<evidence type="ECO:0000259" key="8">
    <source>
        <dbReference type="PROSITE" id="PS51202"/>
    </source>
</evidence>
<feature type="transmembrane region" description="Helical" evidence="7">
    <location>
        <begin position="173"/>
        <end position="195"/>
    </location>
</feature>
<evidence type="ECO:0000256" key="1">
    <source>
        <dbReference type="ARBA" id="ARBA00004141"/>
    </source>
</evidence>
<dbReference type="Proteomes" id="UP000075604">
    <property type="component" value="Unassembled WGS sequence"/>
</dbReference>
<feature type="transmembrane region" description="Helical" evidence="7">
    <location>
        <begin position="510"/>
        <end position="539"/>
    </location>
</feature>
<dbReference type="InterPro" id="IPR036721">
    <property type="entry name" value="RCK_C_sf"/>
</dbReference>
<dbReference type="Pfam" id="PF03600">
    <property type="entry name" value="CitMHS"/>
    <property type="match status" value="1"/>
</dbReference>
<dbReference type="GO" id="GO:0008324">
    <property type="term" value="F:monoatomic cation transmembrane transporter activity"/>
    <property type="evidence" value="ECO:0007669"/>
    <property type="project" value="InterPro"/>
</dbReference>
<keyword evidence="4" id="KW-0677">Repeat</keyword>
<dbReference type="PROSITE" id="PS51202">
    <property type="entry name" value="RCK_C"/>
    <property type="match status" value="2"/>
</dbReference>
<keyword evidence="5 7" id="KW-1133">Transmembrane helix</keyword>
<feature type="transmembrane region" description="Helical" evidence="7">
    <location>
        <begin position="443"/>
        <end position="461"/>
    </location>
</feature>
<dbReference type="Pfam" id="PF02080">
    <property type="entry name" value="TrkA_C"/>
    <property type="match status" value="2"/>
</dbReference>
<dbReference type="InterPro" id="IPR004680">
    <property type="entry name" value="Cit_transptr-like_dom"/>
</dbReference>
<dbReference type="PANTHER" id="PTHR43652">
    <property type="entry name" value="BASIC AMINO ACID ANTIPORTER YFCC-RELATED"/>
    <property type="match status" value="1"/>
</dbReference>
<name>A0A150NZW6_SORCE</name>
<accession>A0A150NZW6</accession>
<keyword evidence="3 7" id="KW-0812">Transmembrane</keyword>
<dbReference type="InterPro" id="IPR051679">
    <property type="entry name" value="DASS-Related_Transporters"/>
</dbReference>
<evidence type="ECO:0000256" key="4">
    <source>
        <dbReference type="ARBA" id="ARBA00022737"/>
    </source>
</evidence>
<dbReference type="PANTHER" id="PTHR43652:SF1">
    <property type="entry name" value="RESPONSE REGULATOR"/>
    <property type="match status" value="1"/>
</dbReference>
<keyword evidence="6 7" id="KW-0472">Membrane</keyword>
<evidence type="ECO:0000256" key="7">
    <source>
        <dbReference type="SAM" id="Phobius"/>
    </source>
</evidence>
<evidence type="ECO:0000256" key="2">
    <source>
        <dbReference type="ARBA" id="ARBA00022448"/>
    </source>
</evidence>
<protein>
    <submittedName>
        <fullName evidence="9">Transporter</fullName>
    </submittedName>
</protein>
<dbReference type="InterPro" id="IPR006037">
    <property type="entry name" value="RCK_C"/>
</dbReference>
<evidence type="ECO:0000256" key="3">
    <source>
        <dbReference type="ARBA" id="ARBA00022692"/>
    </source>
</evidence>
<feature type="transmembrane region" description="Helical" evidence="7">
    <location>
        <begin position="473"/>
        <end position="498"/>
    </location>
</feature>
<feature type="transmembrane region" description="Helical" evidence="7">
    <location>
        <begin position="96"/>
        <end position="122"/>
    </location>
</feature>
<dbReference type="GO" id="GO:0005886">
    <property type="term" value="C:plasma membrane"/>
    <property type="evidence" value="ECO:0007669"/>
    <property type="project" value="TreeGrafter"/>
</dbReference>
<comment type="caution">
    <text evidence="9">The sequence shown here is derived from an EMBL/GenBank/DDBJ whole genome shotgun (WGS) entry which is preliminary data.</text>
</comment>
<dbReference type="PROSITE" id="PS01271">
    <property type="entry name" value="NA_SULFATE"/>
    <property type="match status" value="1"/>
</dbReference>
<evidence type="ECO:0000313" key="9">
    <source>
        <dbReference type="EMBL" id="KYF47878.1"/>
    </source>
</evidence>
<dbReference type="Gene3D" id="3.30.70.1450">
    <property type="entry name" value="Regulator of K+ conductance, C-terminal domain"/>
    <property type="match status" value="2"/>
</dbReference>
<reference evidence="9 10" key="1">
    <citation type="submission" date="2014-02" db="EMBL/GenBank/DDBJ databases">
        <title>The small core and large imbalanced accessory genome model reveals a collaborative survival strategy of Sorangium cellulosum strains in nature.</title>
        <authorList>
            <person name="Han K."/>
            <person name="Peng R."/>
            <person name="Blom J."/>
            <person name="Li Y.-Z."/>
        </authorList>
    </citation>
    <scope>NUCLEOTIDE SEQUENCE [LARGE SCALE GENOMIC DNA]</scope>
    <source>
        <strain evidence="9 10">So0157-18</strain>
    </source>
</reference>
<feature type="transmembrane region" description="Helical" evidence="7">
    <location>
        <begin position="590"/>
        <end position="610"/>
    </location>
</feature>
<feature type="transmembrane region" description="Helical" evidence="7">
    <location>
        <begin position="29"/>
        <end position="49"/>
    </location>
</feature>
<dbReference type="InterPro" id="IPR031312">
    <property type="entry name" value="Na/sul_symport_CS"/>
</dbReference>
<sequence length="612" mass="63661">MTSEAIVALVILGLAIALFVSDRMRLDVVAMTSLLALTISGVATVPEALAGFSNPAVLMIAGLFIVGAALTDTGVADWLGQRLERFAGGGEAQVTVVVMGATALVSAFMSSTGTVAILLPVVGTLALRRGIAPARLFMPVAFAAHLGSNLTLISTPPNLLVSEALREAGRAPFRFFSFTAPGLVALAVGVAYMVAIGRRALPSKGDRAEAGAPRSLSLDDLSMEYGLGSALRAARVAPGSRLAGLTLGKANLRADFGVTVVGIARPGPHGLEAQRVVPQAVFAAGDELRMLGSDAAIAALADHFGLEALSARPVFSLPPEESLAEVVLPRRSGLTGKTLREAKFRDRYRASVLSIRRGDGWLPVFHATPELRDLKLRAGDTLLVKGRLKHLKNLRDERRDLVLVAEPDARGDVLVDRARAAFALCITLGMLVCMAFGWLPNVIAVLLAALLLVLAQCVRPVDAYRAVNWESVVLIAGMVPLAAALERTGAMGAVVSAAEGLLAGARPTVVLGALVLFTSTIGMVLSNTATAVLMAPLAVRLAGALGLAPEPLLLGVAFASSAAFATPIASPVNILVMGPGGYHFKDFTRVGLPLQLLVLATTLIVVPLVWPF</sequence>
<comment type="subcellular location">
    <subcellularLocation>
        <location evidence="1">Membrane</location>
        <topology evidence="1">Multi-pass membrane protein</topology>
    </subcellularLocation>
</comment>
<keyword evidence="2" id="KW-0813">Transport</keyword>
<dbReference type="GO" id="GO:0006813">
    <property type="term" value="P:potassium ion transport"/>
    <property type="evidence" value="ECO:0007669"/>
    <property type="project" value="InterPro"/>
</dbReference>
<proteinExistence type="predicted"/>
<evidence type="ECO:0000313" key="10">
    <source>
        <dbReference type="Proteomes" id="UP000075604"/>
    </source>
</evidence>
<feature type="domain" description="RCK C-terminal" evidence="8">
    <location>
        <begin position="312"/>
        <end position="400"/>
    </location>
</feature>
<feature type="domain" description="RCK C-terminal" evidence="8">
    <location>
        <begin position="218"/>
        <end position="306"/>
    </location>
</feature>
<evidence type="ECO:0000256" key="6">
    <source>
        <dbReference type="ARBA" id="ARBA00023136"/>
    </source>
</evidence>
<dbReference type="SUPFAM" id="SSF116726">
    <property type="entry name" value="TrkA C-terminal domain-like"/>
    <property type="match status" value="2"/>
</dbReference>
<feature type="transmembrane region" description="Helical" evidence="7">
    <location>
        <begin position="134"/>
        <end position="153"/>
    </location>
</feature>
<feature type="transmembrane region" description="Helical" evidence="7">
    <location>
        <begin position="56"/>
        <end position="76"/>
    </location>
</feature>
<gene>
    <name evidence="9" type="ORF">BE04_06900</name>
</gene>
<evidence type="ECO:0000256" key="5">
    <source>
        <dbReference type="ARBA" id="ARBA00022989"/>
    </source>
</evidence>
<dbReference type="EMBL" id="JELX01004458">
    <property type="protein sequence ID" value="KYF47878.1"/>
    <property type="molecule type" value="Genomic_DNA"/>
</dbReference>
<organism evidence="9 10">
    <name type="scientific">Sorangium cellulosum</name>
    <name type="common">Polyangium cellulosum</name>
    <dbReference type="NCBI Taxonomy" id="56"/>
    <lineage>
        <taxon>Bacteria</taxon>
        <taxon>Pseudomonadati</taxon>
        <taxon>Myxococcota</taxon>
        <taxon>Polyangia</taxon>
        <taxon>Polyangiales</taxon>
        <taxon>Polyangiaceae</taxon>
        <taxon>Sorangium</taxon>
    </lineage>
</organism>
<dbReference type="AlphaFoldDB" id="A0A150NZW6"/>